<dbReference type="PANTHER" id="PTHR43297">
    <property type="entry name" value="OLIGOPEPTIDE TRANSPORT ATP-BINDING PROTEIN APPD"/>
    <property type="match status" value="1"/>
</dbReference>
<dbReference type="PANTHER" id="PTHR43297:SF2">
    <property type="entry name" value="DIPEPTIDE TRANSPORT ATP-BINDING PROTEIN DPPD"/>
    <property type="match status" value="1"/>
</dbReference>
<dbReference type="GO" id="GO:0005524">
    <property type="term" value="F:ATP binding"/>
    <property type="evidence" value="ECO:0007669"/>
    <property type="project" value="UniProtKB-KW"/>
</dbReference>
<evidence type="ECO:0000256" key="4">
    <source>
        <dbReference type="ARBA" id="ARBA00022475"/>
    </source>
</evidence>
<keyword evidence="6 9" id="KW-0067">ATP-binding</keyword>
<evidence type="ECO:0000256" key="2">
    <source>
        <dbReference type="ARBA" id="ARBA00005417"/>
    </source>
</evidence>
<name>A0ABV8Q851_9MICO</name>
<keyword evidence="5" id="KW-0547">Nucleotide-binding</keyword>
<keyword evidence="7" id="KW-0472">Membrane</keyword>
<dbReference type="InterPro" id="IPR027417">
    <property type="entry name" value="P-loop_NTPase"/>
</dbReference>
<dbReference type="SMART" id="SM00382">
    <property type="entry name" value="AAA"/>
    <property type="match status" value="1"/>
</dbReference>
<dbReference type="InterPro" id="IPR003439">
    <property type="entry name" value="ABC_transporter-like_ATP-bd"/>
</dbReference>
<dbReference type="InterPro" id="IPR017871">
    <property type="entry name" value="ABC_transporter-like_CS"/>
</dbReference>
<sequence length="273" mass="28808">MTAPLLDVSQLTVRTADGTPVVDDISFHIEAGGRLALIGESGSGKSLTSLAVMGLLPGGLAASGSIRIDGVEVIGAPESALNRLRGRKVGIVFQEPLTALDPLAKLGAQLAEPIRRAARAEGTRLSRAKVRTAVVDALAEVAIREPERIARAYPHEVSGGQRQRVAIAMALARGPELLIADEPTTALDVTVQTEVLELLDRVATERGTALLFVSHDLAVVAQLVEQALVLRAGREVERGALRSLIDSAEDSYTRRLVAAARELDEALRSGGRS</sequence>
<gene>
    <name evidence="9" type="ORF">ACFOYW_09650</name>
</gene>
<feature type="domain" description="ABC transporter" evidence="8">
    <location>
        <begin position="6"/>
        <end position="257"/>
    </location>
</feature>
<dbReference type="PROSITE" id="PS00211">
    <property type="entry name" value="ABC_TRANSPORTER_1"/>
    <property type="match status" value="1"/>
</dbReference>
<reference evidence="10" key="1">
    <citation type="journal article" date="2019" name="Int. J. Syst. Evol. Microbiol.">
        <title>The Global Catalogue of Microorganisms (GCM) 10K type strain sequencing project: providing services to taxonomists for standard genome sequencing and annotation.</title>
        <authorList>
            <consortium name="The Broad Institute Genomics Platform"/>
            <consortium name="The Broad Institute Genome Sequencing Center for Infectious Disease"/>
            <person name="Wu L."/>
            <person name="Ma J."/>
        </authorList>
    </citation>
    <scope>NUCLEOTIDE SEQUENCE [LARGE SCALE GENOMIC DNA]</scope>
    <source>
        <strain evidence="10">CGMCC 1.10363</strain>
    </source>
</reference>
<evidence type="ECO:0000256" key="5">
    <source>
        <dbReference type="ARBA" id="ARBA00022741"/>
    </source>
</evidence>
<evidence type="ECO:0000256" key="3">
    <source>
        <dbReference type="ARBA" id="ARBA00022448"/>
    </source>
</evidence>
<dbReference type="SUPFAM" id="SSF52540">
    <property type="entry name" value="P-loop containing nucleoside triphosphate hydrolases"/>
    <property type="match status" value="1"/>
</dbReference>
<dbReference type="InterPro" id="IPR050388">
    <property type="entry name" value="ABC_Ni/Peptide_Import"/>
</dbReference>
<evidence type="ECO:0000256" key="1">
    <source>
        <dbReference type="ARBA" id="ARBA00004202"/>
    </source>
</evidence>
<comment type="caution">
    <text evidence="9">The sequence shown here is derived from an EMBL/GenBank/DDBJ whole genome shotgun (WGS) entry which is preliminary data.</text>
</comment>
<evidence type="ECO:0000256" key="7">
    <source>
        <dbReference type="ARBA" id="ARBA00023136"/>
    </source>
</evidence>
<keyword evidence="10" id="KW-1185">Reference proteome</keyword>
<keyword evidence="4" id="KW-1003">Cell membrane</keyword>
<dbReference type="PROSITE" id="PS50893">
    <property type="entry name" value="ABC_TRANSPORTER_2"/>
    <property type="match status" value="1"/>
</dbReference>
<dbReference type="Pfam" id="PF00005">
    <property type="entry name" value="ABC_tran"/>
    <property type="match status" value="1"/>
</dbReference>
<dbReference type="EMBL" id="JBHSCN010000005">
    <property type="protein sequence ID" value="MFC4243636.1"/>
    <property type="molecule type" value="Genomic_DNA"/>
</dbReference>
<dbReference type="RefSeq" id="WP_390228719.1">
    <property type="nucleotide sequence ID" value="NZ_JBHSCN010000005.1"/>
</dbReference>
<evidence type="ECO:0000256" key="6">
    <source>
        <dbReference type="ARBA" id="ARBA00022840"/>
    </source>
</evidence>
<comment type="similarity">
    <text evidence="2">Belongs to the ABC transporter superfamily.</text>
</comment>
<dbReference type="Gene3D" id="3.40.50.300">
    <property type="entry name" value="P-loop containing nucleotide triphosphate hydrolases"/>
    <property type="match status" value="1"/>
</dbReference>
<keyword evidence="3" id="KW-0813">Transport</keyword>
<dbReference type="Proteomes" id="UP001595900">
    <property type="component" value="Unassembled WGS sequence"/>
</dbReference>
<evidence type="ECO:0000313" key="10">
    <source>
        <dbReference type="Proteomes" id="UP001595900"/>
    </source>
</evidence>
<evidence type="ECO:0000259" key="8">
    <source>
        <dbReference type="PROSITE" id="PS50893"/>
    </source>
</evidence>
<comment type="subcellular location">
    <subcellularLocation>
        <location evidence="1">Cell membrane</location>
        <topology evidence="1">Peripheral membrane protein</topology>
    </subcellularLocation>
</comment>
<accession>A0ABV8Q851</accession>
<proteinExistence type="inferred from homology"/>
<organism evidence="9 10">
    <name type="scientific">Gryllotalpicola reticulitermitis</name>
    <dbReference type="NCBI Taxonomy" id="1184153"/>
    <lineage>
        <taxon>Bacteria</taxon>
        <taxon>Bacillati</taxon>
        <taxon>Actinomycetota</taxon>
        <taxon>Actinomycetes</taxon>
        <taxon>Micrococcales</taxon>
        <taxon>Microbacteriaceae</taxon>
        <taxon>Gryllotalpicola</taxon>
    </lineage>
</organism>
<dbReference type="CDD" id="cd03257">
    <property type="entry name" value="ABC_NikE_OppD_transporters"/>
    <property type="match status" value="1"/>
</dbReference>
<dbReference type="InterPro" id="IPR003593">
    <property type="entry name" value="AAA+_ATPase"/>
</dbReference>
<evidence type="ECO:0000313" key="9">
    <source>
        <dbReference type="EMBL" id="MFC4243636.1"/>
    </source>
</evidence>
<protein>
    <submittedName>
        <fullName evidence="9">ATP-binding cassette domain-containing protein</fullName>
    </submittedName>
</protein>